<keyword evidence="6" id="KW-1185">Reference proteome</keyword>
<dbReference type="GO" id="GO:0003677">
    <property type="term" value="F:DNA binding"/>
    <property type="evidence" value="ECO:0007669"/>
    <property type="project" value="UniProtKB-KW"/>
</dbReference>
<organism evidence="5 6">
    <name type="scientific">Coraliomargarita algicola</name>
    <dbReference type="NCBI Taxonomy" id="3092156"/>
    <lineage>
        <taxon>Bacteria</taxon>
        <taxon>Pseudomonadati</taxon>
        <taxon>Verrucomicrobiota</taxon>
        <taxon>Opitutia</taxon>
        <taxon>Puniceicoccales</taxon>
        <taxon>Coraliomargaritaceae</taxon>
        <taxon>Coraliomargarita</taxon>
    </lineage>
</organism>
<evidence type="ECO:0000259" key="4">
    <source>
        <dbReference type="PROSITE" id="PS50932"/>
    </source>
</evidence>
<dbReference type="InterPro" id="IPR028082">
    <property type="entry name" value="Peripla_BP_I"/>
</dbReference>
<dbReference type="InterPro" id="IPR010982">
    <property type="entry name" value="Lambda_DNA-bd_dom_sf"/>
</dbReference>
<dbReference type="InterPro" id="IPR000843">
    <property type="entry name" value="HTH_LacI"/>
</dbReference>
<dbReference type="Gene3D" id="1.10.260.40">
    <property type="entry name" value="lambda repressor-like DNA-binding domains"/>
    <property type="match status" value="1"/>
</dbReference>
<keyword evidence="1" id="KW-0805">Transcription regulation</keyword>
<accession>A0ABZ0RJC4</accession>
<dbReference type="RefSeq" id="WP_319833174.1">
    <property type="nucleotide sequence ID" value="NZ_CP138858.1"/>
</dbReference>
<dbReference type="Pfam" id="PF00356">
    <property type="entry name" value="LacI"/>
    <property type="match status" value="1"/>
</dbReference>
<dbReference type="PANTHER" id="PTHR30146">
    <property type="entry name" value="LACI-RELATED TRANSCRIPTIONAL REPRESSOR"/>
    <property type="match status" value="1"/>
</dbReference>
<name>A0ABZ0RJC4_9BACT</name>
<dbReference type="PROSITE" id="PS50932">
    <property type="entry name" value="HTH_LACI_2"/>
    <property type="match status" value="1"/>
</dbReference>
<gene>
    <name evidence="5" type="ORF">SH580_01165</name>
</gene>
<evidence type="ECO:0000256" key="3">
    <source>
        <dbReference type="ARBA" id="ARBA00023163"/>
    </source>
</evidence>
<dbReference type="CDD" id="cd01392">
    <property type="entry name" value="HTH_LacI"/>
    <property type="match status" value="1"/>
</dbReference>
<dbReference type="EMBL" id="CP138858">
    <property type="protein sequence ID" value="WPJ96311.1"/>
    <property type="molecule type" value="Genomic_DNA"/>
</dbReference>
<dbReference type="Gene3D" id="3.40.50.2300">
    <property type="match status" value="2"/>
</dbReference>
<dbReference type="SMART" id="SM00354">
    <property type="entry name" value="HTH_LACI"/>
    <property type="match status" value="1"/>
</dbReference>
<dbReference type="InterPro" id="IPR046335">
    <property type="entry name" value="LacI/GalR-like_sensor"/>
</dbReference>
<dbReference type="Pfam" id="PF13377">
    <property type="entry name" value="Peripla_BP_3"/>
    <property type="match status" value="1"/>
</dbReference>
<protein>
    <submittedName>
        <fullName evidence="5">LacI family DNA-binding transcriptional regulator</fullName>
    </submittedName>
</protein>
<dbReference type="CDD" id="cd06267">
    <property type="entry name" value="PBP1_LacI_sugar_binding-like"/>
    <property type="match status" value="1"/>
</dbReference>
<dbReference type="SUPFAM" id="SSF47413">
    <property type="entry name" value="lambda repressor-like DNA-binding domains"/>
    <property type="match status" value="1"/>
</dbReference>
<keyword evidence="3" id="KW-0804">Transcription</keyword>
<dbReference type="Proteomes" id="UP001324993">
    <property type="component" value="Chromosome"/>
</dbReference>
<feature type="domain" description="HTH lacI-type" evidence="4">
    <location>
        <begin position="4"/>
        <end position="59"/>
    </location>
</feature>
<sequence>MKNATMKAIAEEAGVSLTTVSCILNKKNLKYSAATKDRIYAIAERLKYRPNALIHGMQTGKSGMAGVMIPNNTWFYSQINSGIHDIFSKSSTLMLLNWNYKCFTDEDLNLERSIIHQMIERRVEGILLRPSFEGFQKSYFEEILERNIPLILVDRELAELKTDYVGTDDTYGGQQAAKHLLSLGHKRALYVGADKVSTSHHRQRGFQKKWEATTGKQAEVMNSEDDDFENELSKILKKKKSRPTAVFCINDSVAGRVISIAEACGLSIPEDLSIIGFGDERLGHVRHDLTTFDQHPIQIGQTAAKLYLERTQETEHTDTQSILIKPQLLIKGTTQKPN</sequence>
<proteinExistence type="predicted"/>
<keyword evidence="2 5" id="KW-0238">DNA-binding</keyword>
<evidence type="ECO:0000313" key="6">
    <source>
        <dbReference type="Proteomes" id="UP001324993"/>
    </source>
</evidence>
<evidence type="ECO:0000256" key="2">
    <source>
        <dbReference type="ARBA" id="ARBA00023125"/>
    </source>
</evidence>
<dbReference type="SUPFAM" id="SSF53822">
    <property type="entry name" value="Periplasmic binding protein-like I"/>
    <property type="match status" value="1"/>
</dbReference>
<reference evidence="5 6" key="1">
    <citation type="submission" date="2023-11" db="EMBL/GenBank/DDBJ databases">
        <title>Coraliomargarita sp. nov., isolated from marine algae.</title>
        <authorList>
            <person name="Lee J.K."/>
            <person name="Baek J.H."/>
            <person name="Kim J.M."/>
            <person name="Choi D.G."/>
            <person name="Jeon C.O."/>
        </authorList>
    </citation>
    <scope>NUCLEOTIDE SEQUENCE [LARGE SCALE GENOMIC DNA]</scope>
    <source>
        <strain evidence="5 6">J2-16</strain>
    </source>
</reference>
<dbReference type="PANTHER" id="PTHR30146:SF154">
    <property type="entry name" value="TRANSCRIPTION REGULATOR, MEMBER OF GALR FAMILY"/>
    <property type="match status" value="1"/>
</dbReference>
<evidence type="ECO:0000256" key="1">
    <source>
        <dbReference type="ARBA" id="ARBA00023015"/>
    </source>
</evidence>
<evidence type="ECO:0000313" key="5">
    <source>
        <dbReference type="EMBL" id="WPJ96311.1"/>
    </source>
</evidence>